<reference evidence="3 4" key="1">
    <citation type="submission" date="2023-10" db="EMBL/GenBank/DDBJ databases">
        <title>Saccharopolyspora sp. nov., isolated from mangrove soil.</title>
        <authorList>
            <person name="Lu Y."/>
            <person name="Liu W."/>
        </authorList>
    </citation>
    <scope>NUCLEOTIDE SEQUENCE [LARGE SCALE GENOMIC DNA]</scope>
    <source>
        <strain evidence="3 4">S2-29</strain>
    </source>
</reference>
<evidence type="ECO:0000256" key="2">
    <source>
        <dbReference type="ARBA" id="ARBA00023002"/>
    </source>
</evidence>
<evidence type="ECO:0000313" key="4">
    <source>
        <dbReference type="Proteomes" id="UP001327093"/>
    </source>
</evidence>
<dbReference type="PANTHER" id="PTHR11091:SF0">
    <property type="entry name" value="MALATE DEHYDROGENASE"/>
    <property type="match status" value="1"/>
</dbReference>
<dbReference type="PANTHER" id="PTHR11091">
    <property type="entry name" value="OXIDOREDUCTASE-RELATED"/>
    <property type="match status" value="1"/>
</dbReference>
<dbReference type="InterPro" id="IPR036111">
    <property type="entry name" value="Mal/L-sulfo/L-lacto_DH-like_sf"/>
</dbReference>
<dbReference type="InterPro" id="IPR043143">
    <property type="entry name" value="Mal/L-sulf/L-lact_DH-like_NADP"/>
</dbReference>
<dbReference type="EMBL" id="JAWLNX010000016">
    <property type="protein sequence ID" value="MEB3370100.1"/>
    <property type="molecule type" value="Genomic_DNA"/>
</dbReference>
<keyword evidence="4" id="KW-1185">Reference proteome</keyword>
<dbReference type="RefSeq" id="WP_324267585.1">
    <property type="nucleotide sequence ID" value="NZ_JAWLNX010000016.1"/>
</dbReference>
<organism evidence="3 4">
    <name type="scientific">Saccharopolyspora mangrovi</name>
    <dbReference type="NCBI Taxonomy" id="3082379"/>
    <lineage>
        <taxon>Bacteria</taxon>
        <taxon>Bacillati</taxon>
        <taxon>Actinomycetota</taxon>
        <taxon>Actinomycetes</taxon>
        <taxon>Pseudonocardiales</taxon>
        <taxon>Pseudonocardiaceae</taxon>
        <taxon>Saccharopolyspora</taxon>
    </lineage>
</organism>
<dbReference type="Gene3D" id="1.10.1530.10">
    <property type="match status" value="1"/>
</dbReference>
<comment type="similarity">
    <text evidence="1">Belongs to the LDH2/MDH2 oxidoreductase family.</text>
</comment>
<dbReference type="InterPro" id="IPR003767">
    <property type="entry name" value="Malate/L-lactate_DH-like"/>
</dbReference>
<gene>
    <name evidence="3" type="ORF">R4I43_22080</name>
</gene>
<accession>A0ABU6AF00</accession>
<evidence type="ECO:0000256" key="1">
    <source>
        <dbReference type="ARBA" id="ARBA00006056"/>
    </source>
</evidence>
<proteinExistence type="inferred from homology"/>
<dbReference type="Pfam" id="PF02615">
    <property type="entry name" value="Ldh_2"/>
    <property type="match status" value="1"/>
</dbReference>
<keyword evidence="2" id="KW-0560">Oxidoreductase</keyword>
<name>A0ABU6AF00_9PSEU</name>
<dbReference type="Proteomes" id="UP001327093">
    <property type="component" value="Unassembled WGS sequence"/>
</dbReference>
<evidence type="ECO:0000313" key="3">
    <source>
        <dbReference type="EMBL" id="MEB3370100.1"/>
    </source>
</evidence>
<sequence length="346" mass="36145">MTEFGTRILRTLSVPEDDARLLADSLVVAELWGHSSHGMLRLPWYAARLRSGAMRSSGEPQIVTDTGSLVVLDGQDGIGQVITDRAARLGIDRAKAHGIAGVAIRNSNHFGTAAYFTRKVADAGCLALLATNASPAMAPWGGREKSVGTNPWSITAPAGSYGTAVMDIANTAVARGKIYLAEERGEPIPEGWAADANGVPTTDPREAVDGLILPLAGHKGYAISFMFDVLAGVLTGSSFGAGVAGPYDPERRSGCGHFLMVVDIAAVQPVDEFTSRIESLVAETKPVPTAPGVAEIFVPGEIEQRNLARNSTAGITLAPKTWQDLSELASSTGVPMPEPSEATATA</sequence>
<dbReference type="Gene3D" id="3.30.1370.60">
    <property type="entry name" value="Hypothetical oxidoreductase yiak, domain 2"/>
    <property type="match status" value="1"/>
</dbReference>
<comment type="caution">
    <text evidence="3">The sequence shown here is derived from an EMBL/GenBank/DDBJ whole genome shotgun (WGS) entry which is preliminary data.</text>
</comment>
<protein>
    <submittedName>
        <fullName evidence="3">Ldh family oxidoreductase</fullName>
    </submittedName>
</protein>
<dbReference type="SUPFAM" id="SSF89733">
    <property type="entry name" value="L-sulfolactate dehydrogenase-like"/>
    <property type="match status" value="1"/>
</dbReference>
<dbReference type="InterPro" id="IPR043144">
    <property type="entry name" value="Mal/L-sulf/L-lact_DH-like_ah"/>
</dbReference>